<dbReference type="Proteomes" id="UP000275408">
    <property type="component" value="Unassembled WGS sequence"/>
</dbReference>
<comment type="caution">
    <text evidence="1">The sequence shown here is derived from an EMBL/GenBank/DDBJ whole genome shotgun (WGS) entry which is preliminary data.</text>
</comment>
<sequence length="89" mass="10202">MADEYEVFIEASVRGYHAYFKDATVVIVEAECIGARYNRGEGKGLEFPVDYKLSGNKRYLEKLVSSIKKKETRCNLNISEVRECQDQNS</sequence>
<proteinExistence type="predicted"/>
<reference evidence="1 2" key="1">
    <citation type="journal article" date="2018" name="Sci. Rep.">
        <title>Comparative analysis of the Pocillopora damicornis genome highlights role of immune system in coral evolution.</title>
        <authorList>
            <person name="Cunning R."/>
            <person name="Bay R.A."/>
            <person name="Gillette P."/>
            <person name="Baker A.C."/>
            <person name="Traylor-Knowles N."/>
        </authorList>
    </citation>
    <scope>NUCLEOTIDE SEQUENCE [LARGE SCALE GENOMIC DNA]</scope>
    <source>
        <strain evidence="1">RSMAS</strain>
        <tissue evidence="1">Whole animal</tissue>
    </source>
</reference>
<protein>
    <submittedName>
        <fullName evidence="1">Uncharacterized protein</fullName>
    </submittedName>
</protein>
<organism evidence="1 2">
    <name type="scientific">Pocillopora damicornis</name>
    <name type="common">Cauliflower coral</name>
    <name type="synonym">Millepora damicornis</name>
    <dbReference type="NCBI Taxonomy" id="46731"/>
    <lineage>
        <taxon>Eukaryota</taxon>
        <taxon>Metazoa</taxon>
        <taxon>Cnidaria</taxon>
        <taxon>Anthozoa</taxon>
        <taxon>Hexacorallia</taxon>
        <taxon>Scleractinia</taxon>
        <taxon>Astrocoeniina</taxon>
        <taxon>Pocilloporidae</taxon>
        <taxon>Pocillopora</taxon>
    </lineage>
</organism>
<evidence type="ECO:0000313" key="1">
    <source>
        <dbReference type="EMBL" id="RMX53866.1"/>
    </source>
</evidence>
<keyword evidence="2" id="KW-1185">Reference proteome</keyword>
<accession>A0A3M6UJM5</accession>
<gene>
    <name evidence="1" type="ORF">pdam_00025672</name>
</gene>
<dbReference type="AlphaFoldDB" id="A0A3M6UJM5"/>
<evidence type="ECO:0000313" key="2">
    <source>
        <dbReference type="Proteomes" id="UP000275408"/>
    </source>
</evidence>
<name>A0A3M6UJM5_POCDA</name>
<dbReference type="EMBL" id="RCHS01001391">
    <property type="protein sequence ID" value="RMX53866.1"/>
    <property type="molecule type" value="Genomic_DNA"/>
</dbReference>